<feature type="domain" description="PAZ" evidence="2">
    <location>
        <begin position="309"/>
        <end position="425"/>
    </location>
</feature>
<dbReference type="PROSITE" id="PS50822">
    <property type="entry name" value="PIWI"/>
    <property type="match status" value="1"/>
</dbReference>
<name>A0A6G0T9H9_APHGL</name>
<dbReference type="OrthoDB" id="10252740at2759"/>
<dbReference type="GO" id="GO:0003723">
    <property type="term" value="F:RNA binding"/>
    <property type="evidence" value="ECO:0007669"/>
    <property type="project" value="InterPro"/>
</dbReference>
<comment type="caution">
    <text evidence="4">The sequence shown here is derived from an EMBL/GenBank/DDBJ whole genome shotgun (WGS) entry which is preliminary data.</text>
</comment>
<dbReference type="Pfam" id="PF02171">
    <property type="entry name" value="Piwi"/>
    <property type="match status" value="1"/>
</dbReference>
<dbReference type="InterPro" id="IPR012337">
    <property type="entry name" value="RNaseH-like_sf"/>
</dbReference>
<evidence type="ECO:0000259" key="2">
    <source>
        <dbReference type="PROSITE" id="PS50821"/>
    </source>
</evidence>
<feature type="compositionally biased region" description="Polar residues" evidence="1">
    <location>
        <begin position="1"/>
        <end position="11"/>
    </location>
</feature>
<dbReference type="InterPro" id="IPR036085">
    <property type="entry name" value="PAZ_dom_sf"/>
</dbReference>
<dbReference type="Gene3D" id="3.30.420.10">
    <property type="entry name" value="Ribonuclease H-like superfamily/Ribonuclease H"/>
    <property type="match status" value="1"/>
</dbReference>
<sequence>MNQPNNGSSGVSGKENQKKGNSNINVGQSQGPLNSEQYDLPLTSQSKPNTKQQTNQNNNQRMEVNPIQEQSEGKNLSAMPQSFPTQGSNQQIEHLINILKSKLIIPKRRNLEIGGSMGRATEVVVNHLPLNLDQFFNKVVYHTDVKFKPELPRKLLRVALEEFNNEHYPNIHFAFDGRRNMFTVSEIKGKTDVIKVFNDETNRSVEFTIITSAVKIIPMNKIPEYFKSGLSVNLLSDASYVLDIILKNRPLSLRFINYGKTFFPSPCITPVDLGDGMELWKGFFQSPVMGWKPYLKVDVAYKGFPKKQPLISYITNDLQVNPNSEMDLKNIFKLLNYVKGLKVEFMIPMKPSTKRVYKVVDILDSASKFTLKKKDPVKGNLTLNLVKYYKMVHDYIIKYPNLPCLHVGHINKKMAIPIELCIIQNGQLCSKNLSEMQTGIMLKNTVYSPRERQQAIKSSIKNMNYSQDPVLKEFGIDIKEQFASIPARVLDQPSLTYAQNKEIKPKAGIWRADKFVKAVPIKNWVVLNLDRQINMTSIKNFEKMLMLSGKDLNVTIDPMNRVINLFIPRTFNLDEYKTKVESIFAKLKAYDIEIIFVIFPEFPKGVYGIIKQKAELEVGVLTQCIKSKTMSKMNTSTTFSILQKINTKLNGTNHIIHDKNSPPCMADAIIFGADVTHPKSETPTTPSVAAVVASHDINGSQYNMEWRLQAPGEEIIQDLEDIIHTQLLKFKDKTNTMPKKIFYFRDGLRKGQFQQLLEFELVAIRRACLRLHINYQPPVTFLIVQKRHLTRMFPKFNYDMDRKFSNIIPGMIVDTQITHPTELNFYLCSHSSIQGTSKPTKYHLIWNENNLTEDQLEQLTFYLCFIFARCTKSVSYPAPTYYAHLAAFRAQTYLENKTINLNRLDDEQSKNMLNHSFTVKTPMFFI</sequence>
<keyword evidence="5" id="KW-1185">Reference proteome</keyword>
<dbReference type="SUPFAM" id="SSF101690">
    <property type="entry name" value="PAZ domain"/>
    <property type="match status" value="1"/>
</dbReference>
<organism evidence="4 5">
    <name type="scientific">Aphis glycines</name>
    <name type="common">Soybean aphid</name>
    <dbReference type="NCBI Taxonomy" id="307491"/>
    <lineage>
        <taxon>Eukaryota</taxon>
        <taxon>Metazoa</taxon>
        <taxon>Ecdysozoa</taxon>
        <taxon>Arthropoda</taxon>
        <taxon>Hexapoda</taxon>
        <taxon>Insecta</taxon>
        <taxon>Pterygota</taxon>
        <taxon>Neoptera</taxon>
        <taxon>Paraneoptera</taxon>
        <taxon>Hemiptera</taxon>
        <taxon>Sternorrhyncha</taxon>
        <taxon>Aphidomorpha</taxon>
        <taxon>Aphidoidea</taxon>
        <taxon>Aphididae</taxon>
        <taxon>Aphidini</taxon>
        <taxon>Aphis</taxon>
        <taxon>Aphis</taxon>
    </lineage>
</organism>
<dbReference type="InterPro" id="IPR036397">
    <property type="entry name" value="RNaseH_sf"/>
</dbReference>
<dbReference type="CDD" id="cd02846">
    <property type="entry name" value="PAZ_argonaute_like"/>
    <property type="match status" value="1"/>
</dbReference>
<dbReference type="AlphaFoldDB" id="A0A6G0T9H9"/>
<evidence type="ECO:0000256" key="1">
    <source>
        <dbReference type="SAM" id="MobiDB-lite"/>
    </source>
</evidence>
<feature type="compositionally biased region" description="Polar residues" evidence="1">
    <location>
        <begin position="19"/>
        <end position="37"/>
    </location>
</feature>
<dbReference type="PANTHER" id="PTHR22891">
    <property type="entry name" value="EUKARYOTIC TRANSLATION INITIATION FACTOR 2C"/>
    <property type="match status" value="1"/>
</dbReference>
<feature type="region of interest" description="Disordered" evidence="1">
    <location>
        <begin position="1"/>
        <end position="61"/>
    </location>
</feature>
<proteinExistence type="predicted"/>
<feature type="domain" description="Piwi" evidence="3">
    <location>
        <begin position="594"/>
        <end position="895"/>
    </location>
</feature>
<dbReference type="Proteomes" id="UP000475862">
    <property type="component" value="Unassembled WGS sequence"/>
</dbReference>
<dbReference type="PROSITE" id="PS50821">
    <property type="entry name" value="PAZ"/>
    <property type="match status" value="1"/>
</dbReference>
<dbReference type="EMBL" id="VYZN01000048">
    <property type="protein sequence ID" value="KAE9528653.1"/>
    <property type="molecule type" value="Genomic_DNA"/>
</dbReference>
<evidence type="ECO:0000313" key="4">
    <source>
        <dbReference type="EMBL" id="KAE9528653.1"/>
    </source>
</evidence>
<gene>
    <name evidence="4" type="ORF">AGLY_012228</name>
</gene>
<dbReference type="SMART" id="SM01163">
    <property type="entry name" value="DUF1785"/>
    <property type="match status" value="1"/>
</dbReference>
<evidence type="ECO:0000259" key="3">
    <source>
        <dbReference type="PROSITE" id="PS50822"/>
    </source>
</evidence>
<feature type="compositionally biased region" description="Low complexity" evidence="1">
    <location>
        <begin position="45"/>
        <end position="60"/>
    </location>
</feature>
<dbReference type="Pfam" id="PF16486">
    <property type="entry name" value="ArgoN"/>
    <property type="match status" value="1"/>
</dbReference>
<dbReference type="InterPro" id="IPR014811">
    <property type="entry name" value="ArgoL1"/>
</dbReference>
<reference evidence="4 5" key="1">
    <citation type="submission" date="2019-08" db="EMBL/GenBank/DDBJ databases">
        <title>The genome of the soybean aphid Biotype 1, its phylome, world population structure and adaptation to the North American continent.</title>
        <authorList>
            <person name="Giordano R."/>
            <person name="Donthu R.K."/>
            <person name="Hernandez A.G."/>
            <person name="Wright C.L."/>
            <person name="Zimin A.V."/>
        </authorList>
    </citation>
    <scope>NUCLEOTIDE SEQUENCE [LARGE SCALE GENOMIC DNA]</scope>
    <source>
        <tissue evidence="4">Whole aphids</tissue>
    </source>
</reference>
<dbReference type="InterPro" id="IPR003100">
    <property type="entry name" value="PAZ_dom"/>
</dbReference>
<dbReference type="InterPro" id="IPR045246">
    <property type="entry name" value="Piwi_ago-like"/>
</dbReference>
<protein>
    <submittedName>
        <fullName evidence="4">Uncharacterized protein</fullName>
    </submittedName>
</protein>
<dbReference type="GO" id="GO:0034587">
    <property type="term" value="P:piRNA processing"/>
    <property type="evidence" value="ECO:0007669"/>
    <property type="project" value="UniProtKB-ARBA"/>
</dbReference>
<dbReference type="Pfam" id="PF08699">
    <property type="entry name" value="ArgoL1"/>
    <property type="match status" value="1"/>
</dbReference>
<dbReference type="InterPro" id="IPR032474">
    <property type="entry name" value="Argonaute_N"/>
</dbReference>
<evidence type="ECO:0000313" key="5">
    <source>
        <dbReference type="Proteomes" id="UP000475862"/>
    </source>
</evidence>
<dbReference type="Pfam" id="PF16488">
    <property type="entry name" value="ArgoL2"/>
    <property type="match status" value="1"/>
</dbReference>
<dbReference type="CDD" id="cd04657">
    <property type="entry name" value="Piwi_ago-like"/>
    <property type="match status" value="1"/>
</dbReference>
<dbReference type="SMART" id="SM00950">
    <property type="entry name" value="Piwi"/>
    <property type="match status" value="1"/>
</dbReference>
<dbReference type="InterPro" id="IPR032472">
    <property type="entry name" value="ArgoL2"/>
</dbReference>
<dbReference type="Gene3D" id="2.170.260.10">
    <property type="entry name" value="paz domain"/>
    <property type="match status" value="1"/>
</dbReference>
<dbReference type="Gene3D" id="3.40.50.2300">
    <property type="match status" value="1"/>
</dbReference>
<dbReference type="InterPro" id="IPR003165">
    <property type="entry name" value="Piwi"/>
</dbReference>
<dbReference type="SUPFAM" id="SSF53098">
    <property type="entry name" value="Ribonuclease H-like"/>
    <property type="match status" value="1"/>
</dbReference>
<dbReference type="Pfam" id="PF02170">
    <property type="entry name" value="PAZ"/>
    <property type="match status" value="1"/>
</dbReference>
<accession>A0A6G0T9H9</accession>